<keyword evidence="3" id="KW-1185">Reference proteome</keyword>
<evidence type="ECO:0000313" key="2">
    <source>
        <dbReference type="EMBL" id="BAE84712.1"/>
    </source>
</evidence>
<organism evidence="2 3">
    <name type="scientific">Desulfitobacterium hafniense (strain Y51)</name>
    <dbReference type="NCBI Taxonomy" id="138119"/>
    <lineage>
        <taxon>Bacteria</taxon>
        <taxon>Bacillati</taxon>
        <taxon>Bacillota</taxon>
        <taxon>Clostridia</taxon>
        <taxon>Eubacteriales</taxon>
        <taxon>Desulfitobacteriaceae</taxon>
        <taxon>Desulfitobacterium</taxon>
    </lineage>
</organism>
<protein>
    <submittedName>
        <fullName evidence="2">Uncharacterized protein</fullName>
    </submittedName>
</protein>
<evidence type="ECO:0000313" key="3">
    <source>
        <dbReference type="Proteomes" id="UP000001946"/>
    </source>
</evidence>
<reference evidence="2 3" key="1">
    <citation type="journal article" date="2006" name="J. Bacteriol.">
        <title>Complete genome sequence of the dehalorespiring bacterium Desulfitobacterium hafniense Y51 and comparison with Dehalococcoides ethenogenes 195.</title>
        <authorList>
            <person name="Nonaka H."/>
            <person name="Keresztes G."/>
            <person name="Shinoda Y."/>
            <person name="Ikenaga Y."/>
            <person name="Abe M."/>
            <person name="Naito K."/>
            <person name="Inatomi K."/>
            <person name="Furukawa K."/>
            <person name="Inui M."/>
            <person name="Yukawa H."/>
        </authorList>
    </citation>
    <scope>NUCLEOTIDE SEQUENCE [LARGE SCALE GENOMIC DNA]</scope>
    <source>
        <strain evidence="2 3">Y51</strain>
    </source>
</reference>
<gene>
    <name evidence="2" type="ordered locus">DSY2923</name>
</gene>
<evidence type="ECO:0000256" key="1">
    <source>
        <dbReference type="SAM" id="Phobius"/>
    </source>
</evidence>
<sequence>MFLKRESVDSLFNLFSRADDKKCFTRTKVLILKKYCFFILTIYIFFIKLKIIIILKCKEMSS</sequence>
<proteinExistence type="predicted"/>
<dbReference type="EMBL" id="AP008230">
    <property type="protein sequence ID" value="BAE84712.1"/>
    <property type="molecule type" value="Genomic_DNA"/>
</dbReference>
<dbReference type="KEGG" id="dsy:DSY2923"/>
<name>Q24TD0_DESHY</name>
<keyword evidence="1" id="KW-1133">Transmembrane helix</keyword>
<keyword evidence="1" id="KW-0812">Transmembrane</keyword>
<keyword evidence="1" id="KW-0472">Membrane</keyword>
<accession>Q24TD0</accession>
<feature type="transmembrane region" description="Helical" evidence="1">
    <location>
        <begin position="35"/>
        <end position="55"/>
    </location>
</feature>
<dbReference type="HOGENOM" id="CLU_2896742_0_0_9"/>
<dbReference type="Proteomes" id="UP000001946">
    <property type="component" value="Chromosome"/>
</dbReference>
<dbReference type="AlphaFoldDB" id="Q24TD0"/>
<dbReference type="STRING" id="138119.DSY2923"/>